<dbReference type="HOGENOM" id="CLU_2281749_0_0_1"/>
<feature type="compositionally biased region" description="Basic residues" evidence="1">
    <location>
        <begin position="22"/>
        <end position="33"/>
    </location>
</feature>
<reference evidence="2" key="1">
    <citation type="submission" date="2015-04" db="UniProtKB">
        <authorList>
            <consortium name="EnsemblPlants"/>
        </authorList>
    </citation>
    <scope>IDENTIFICATION</scope>
</reference>
<protein>
    <recommendedName>
        <fullName evidence="4">DUF834 domain-containing protein</fullName>
    </recommendedName>
</protein>
<dbReference type="Gramene" id="OMERI06G13880.1">
    <property type="protein sequence ID" value="OMERI06G13880.1"/>
    <property type="gene ID" value="OMERI06G13880"/>
</dbReference>
<name>A0A0E0E117_9ORYZ</name>
<feature type="region of interest" description="Disordered" evidence="1">
    <location>
        <begin position="66"/>
        <end position="85"/>
    </location>
</feature>
<sequence>MMTTFKYIRRGQGDLEVNRRWAGKRSARTGGVRRRGDGQWAAARGRAVGGGGRWTAAQGQAVGADGRWAVGGQSGGNSVDRDNSEGGGVIRTFSWLKQWPVCLGST</sequence>
<evidence type="ECO:0000313" key="2">
    <source>
        <dbReference type="EnsemblPlants" id="OMERI06G13880.1"/>
    </source>
</evidence>
<dbReference type="EnsemblPlants" id="OMERI06G13880.1">
    <property type="protein sequence ID" value="OMERI06G13880.1"/>
    <property type="gene ID" value="OMERI06G13880"/>
</dbReference>
<evidence type="ECO:0008006" key="4">
    <source>
        <dbReference type="Google" id="ProtNLM"/>
    </source>
</evidence>
<keyword evidence="3" id="KW-1185">Reference proteome</keyword>
<reference evidence="2" key="2">
    <citation type="submission" date="2018-05" db="EMBL/GenBank/DDBJ databases">
        <title>OmerRS3 (Oryza meridionalis Reference Sequence Version 3).</title>
        <authorList>
            <person name="Zhang J."/>
            <person name="Kudrna D."/>
            <person name="Lee S."/>
            <person name="Talag J."/>
            <person name="Welchert J."/>
            <person name="Wing R.A."/>
        </authorList>
    </citation>
    <scope>NUCLEOTIDE SEQUENCE [LARGE SCALE GENOMIC DNA]</scope>
    <source>
        <strain evidence="2">cv. OR44</strain>
    </source>
</reference>
<proteinExistence type="predicted"/>
<organism evidence="2">
    <name type="scientific">Oryza meridionalis</name>
    <dbReference type="NCBI Taxonomy" id="40149"/>
    <lineage>
        <taxon>Eukaryota</taxon>
        <taxon>Viridiplantae</taxon>
        <taxon>Streptophyta</taxon>
        <taxon>Embryophyta</taxon>
        <taxon>Tracheophyta</taxon>
        <taxon>Spermatophyta</taxon>
        <taxon>Magnoliopsida</taxon>
        <taxon>Liliopsida</taxon>
        <taxon>Poales</taxon>
        <taxon>Poaceae</taxon>
        <taxon>BOP clade</taxon>
        <taxon>Oryzoideae</taxon>
        <taxon>Oryzeae</taxon>
        <taxon>Oryzinae</taxon>
        <taxon>Oryza</taxon>
    </lineage>
</organism>
<evidence type="ECO:0000256" key="1">
    <source>
        <dbReference type="SAM" id="MobiDB-lite"/>
    </source>
</evidence>
<dbReference type="Proteomes" id="UP000008021">
    <property type="component" value="Chromosome 6"/>
</dbReference>
<evidence type="ECO:0000313" key="3">
    <source>
        <dbReference type="Proteomes" id="UP000008021"/>
    </source>
</evidence>
<feature type="region of interest" description="Disordered" evidence="1">
    <location>
        <begin position="22"/>
        <end position="54"/>
    </location>
</feature>
<accession>A0A0E0E117</accession>
<dbReference type="AlphaFoldDB" id="A0A0E0E117"/>